<comment type="caution">
    <text evidence="1">The sequence shown here is derived from an EMBL/GenBank/DDBJ whole genome shotgun (WGS) entry which is preliminary data.</text>
</comment>
<protein>
    <submittedName>
        <fullName evidence="1">Uncharacterized protein</fullName>
    </submittedName>
</protein>
<evidence type="ECO:0000313" key="2">
    <source>
        <dbReference type="Proteomes" id="UP001211894"/>
    </source>
</evidence>
<accession>A0ABT4X8L8</accession>
<organism evidence="1 2">
    <name type="scientific">Bacillus changyiensis</name>
    <dbReference type="NCBI Taxonomy" id="3004103"/>
    <lineage>
        <taxon>Bacteria</taxon>
        <taxon>Bacillati</taxon>
        <taxon>Bacillota</taxon>
        <taxon>Bacilli</taxon>
        <taxon>Bacillales</taxon>
        <taxon>Bacillaceae</taxon>
        <taxon>Bacillus</taxon>
    </lineage>
</organism>
<sequence>MIHFVHKPVKASEVRAWCARIRNYPELHILWDERAANYRKENLDDD</sequence>
<dbReference type="Proteomes" id="UP001211894">
    <property type="component" value="Unassembled WGS sequence"/>
</dbReference>
<keyword evidence="2" id="KW-1185">Reference proteome</keyword>
<gene>
    <name evidence="1" type="ORF">PJ311_19120</name>
</gene>
<name>A0ABT4X8L8_9BACI</name>
<evidence type="ECO:0000313" key="1">
    <source>
        <dbReference type="EMBL" id="MDA7028646.1"/>
    </source>
</evidence>
<proteinExistence type="predicted"/>
<reference evidence="1 2" key="1">
    <citation type="submission" date="2023-01" db="EMBL/GenBank/DDBJ databases">
        <title>Bacillus changyiensis sp. nov., isolated from a coastal deposit.</title>
        <authorList>
            <person name="Xiao G."/>
            <person name="Lai Q."/>
            <person name="Hu Z."/>
            <person name="Shao Z."/>
        </authorList>
    </citation>
    <scope>NUCLEOTIDE SEQUENCE [LARGE SCALE GENOMIC DNA]</scope>
    <source>
        <strain evidence="1 2">CLL-7-23</strain>
    </source>
</reference>
<dbReference type="EMBL" id="JAQKAB010000027">
    <property type="protein sequence ID" value="MDA7028646.1"/>
    <property type="molecule type" value="Genomic_DNA"/>
</dbReference>